<dbReference type="InterPro" id="IPR011531">
    <property type="entry name" value="HCO3_transpt-like_TM_dom"/>
</dbReference>
<evidence type="ECO:0000256" key="2">
    <source>
        <dbReference type="ARBA" id="ARBA00022692"/>
    </source>
</evidence>
<dbReference type="Pfam" id="PF00955">
    <property type="entry name" value="HCO3_cotransp"/>
    <property type="match status" value="1"/>
</dbReference>
<name>A0A1V9XRT3_9ACAR</name>
<dbReference type="AlphaFoldDB" id="A0A1V9XRT3"/>
<accession>A0A1V9XRT3</accession>
<evidence type="ECO:0000313" key="8">
    <source>
        <dbReference type="Proteomes" id="UP000192247"/>
    </source>
</evidence>
<dbReference type="Proteomes" id="UP000192247">
    <property type="component" value="Unassembled WGS sequence"/>
</dbReference>
<dbReference type="GO" id="GO:0006820">
    <property type="term" value="P:monoatomic anion transport"/>
    <property type="evidence" value="ECO:0007669"/>
    <property type="project" value="InterPro"/>
</dbReference>
<feature type="transmembrane region" description="Helical" evidence="5">
    <location>
        <begin position="12"/>
        <end position="31"/>
    </location>
</feature>
<proteinExistence type="predicted"/>
<dbReference type="OrthoDB" id="1735926at2759"/>
<feature type="non-terminal residue" evidence="7">
    <location>
        <position position="1"/>
    </location>
</feature>
<protein>
    <submittedName>
        <fullName evidence="7">Sodium bicarbonate transporter protein 11-like</fullName>
    </submittedName>
</protein>
<organism evidence="7 8">
    <name type="scientific">Tropilaelaps mercedesae</name>
    <dbReference type="NCBI Taxonomy" id="418985"/>
    <lineage>
        <taxon>Eukaryota</taxon>
        <taxon>Metazoa</taxon>
        <taxon>Ecdysozoa</taxon>
        <taxon>Arthropoda</taxon>
        <taxon>Chelicerata</taxon>
        <taxon>Arachnida</taxon>
        <taxon>Acari</taxon>
        <taxon>Parasitiformes</taxon>
        <taxon>Mesostigmata</taxon>
        <taxon>Gamasina</taxon>
        <taxon>Dermanyssoidea</taxon>
        <taxon>Laelapidae</taxon>
        <taxon>Tropilaelaps</taxon>
    </lineage>
</organism>
<evidence type="ECO:0000256" key="1">
    <source>
        <dbReference type="ARBA" id="ARBA00004141"/>
    </source>
</evidence>
<dbReference type="EMBL" id="MNPL01005150">
    <property type="protein sequence ID" value="OQR76210.1"/>
    <property type="molecule type" value="Genomic_DNA"/>
</dbReference>
<dbReference type="PANTHER" id="PTHR11453:SF127">
    <property type="entry name" value="SOLUTE CARRIER FAMILY 4 MEMBER 11"/>
    <property type="match status" value="1"/>
</dbReference>
<comment type="caution">
    <text evidence="7">The sequence shown here is derived from an EMBL/GenBank/DDBJ whole genome shotgun (WGS) entry which is preliminary data.</text>
</comment>
<dbReference type="STRING" id="418985.A0A1V9XRT3"/>
<gene>
    <name evidence="7" type="ORF">BIW11_07929</name>
</gene>
<feature type="transmembrane region" description="Helical" evidence="5">
    <location>
        <begin position="57"/>
        <end position="75"/>
    </location>
</feature>
<evidence type="ECO:0000259" key="6">
    <source>
        <dbReference type="Pfam" id="PF00955"/>
    </source>
</evidence>
<keyword evidence="2 5" id="KW-0812">Transmembrane</keyword>
<dbReference type="InParanoid" id="A0A1V9XRT3"/>
<feature type="domain" description="Bicarbonate transporter-like transmembrane" evidence="6">
    <location>
        <begin position="12"/>
        <end position="246"/>
    </location>
</feature>
<evidence type="ECO:0000313" key="7">
    <source>
        <dbReference type="EMBL" id="OQR76210.1"/>
    </source>
</evidence>
<dbReference type="GO" id="GO:0005452">
    <property type="term" value="F:solute:inorganic anion antiporter activity"/>
    <property type="evidence" value="ECO:0007669"/>
    <property type="project" value="InterPro"/>
</dbReference>
<feature type="transmembrane region" description="Helical" evidence="5">
    <location>
        <begin position="211"/>
        <end position="234"/>
    </location>
</feature>
<feature type="transmembrane region" description="Helical" evidence="5">
    <location>
        <begin position="186"/>
        <end position="205"/>
    </location>
</feature>
<comment type="subcellular location">
    <subcellularLocation>
        <location evidence="1">Membrane</location>
        <topology evidence="1">Multi-pass membrane protein</topology>
    </subcellularLocation>
</comment>
<dbReference type="InterPro" id="IPR003020">
    <property type="entry name" value="HCO3_transpt_euk"/>
</dbReference>
<dbReference type="PANTHER" id="PTHR11453">
    <property type="entry name" value="ANION EXCHANGE PROTEIN"/>
    <property type="match status" value="1"/>
</dbReference>
<reference evidence="7 8" key="1">
    <citation type="journal article" date="2017" name="Gigascience">
        <title>Draft genome of the honey bee ectoparasitic mite, Tropilaelaps mercedesae, is shaped by the parasitic life history.</title>
        <authorList>
            <person name="Dong X."/>
            <person name="Armstrong S.D."/>
            <person name="Xia D."/>
            <person name="Makepeace B.L."/>
            <person name="Darby A.C."/>
            <person name="Kadowaki T."/>
        </authorList>
    </citation>
    <scope>NUCLEOTIDE SEQUENCE [LARGE SCALE GENOMIC DNA]</scope>
    <source>
        <strain evidence="7">Wuxi-XJTLU</strain>
    </source>
</reference>
<evidence type="ECO:0000256" key="4">
    <source>
        <dbReference type="ARBA" id="ARBA00023136"/>
    </source>
</evidence>
<evidence type="ECO:0000256" key="3">
    <source>
        <dbReference type="ARBA" id="ARBA00022989"/>
    </source>
</evidence>
<sequence length="247" mass="27548">IFTRSRVESIQKAPLLISVGLGLALSLLFVLDQNISVALVDTPAHKLTKGSAYDWDIFVVALLNAFLSMFGLPWMHGVLPHSPLHAIALADSEEIVVEGHVQYVVVKSRETRITALMAHILLGLSVLLLPTPLGDIPTAVLDGLFLFVAISSLRGNQFFERLLLSVTEQMAYPPSHYVRRCPQKSLHMFTFIQLLQLAIFCFIGFSPWPYVAMAFPAAIIAMLAVRQFIVPLFIDQCYLKYLDSKEH</sequence>
<keyword evidence="3 5" id="KW-1133">Transmembrane helix</keyword>
<dbReference type="GO" id="GO:0016323">
    <property type="term" value="C:basolateral plasma membrane"/>
    <property type="evidence" value="ECO:0007669"/>
    <property type="project" value="TreeGrafter"/>
</dbReference>
<dbReference type="GO" id="GO:0050801">
    <property type="term" value="P:monoatomic ion homeostasis"/>
    <property type="evidence" value="ECO:0007669"/>
    <property type="project" value="TreeGrafter"/>
</dbReference>
<keyword evidence="8" id="KW-1185">Reference proteome</keyword>
<evidence type="ECO:0000256" key="5">
    <source>
        <dbReference type="SAM" id="Phobius"/>
    </source>
</evidence>
<keyword evidence="4 5" id="KW-0472">Membrane</keyword>